<comment type="caution">
    <text evidence="2">The sequence shown here is derived from an EMBL/GenBank/DDBJ whole genome shotgun (WGS) entry which is preliminary data.</text>
</comment>
<protein>
    <submittedName>
        <fullName evidence="2">Uncharacterized protein</fullName>
    </submittedName>
</protein>
<organism evidence="2 3">
    <name type="scientific">Dryococelus australis</name>
    <dbReference type="NCBI Taxonomy" id="614101"/>
    <lineage>
        <taxon>Eukaryota</taxon>
        <taxon>Metazoa</taxon>
        <taxon>Ecdysozoa</taxon>
        <taxon>Arthropoda</taxon>
        <taxon>Hexapoda</taxon>
        <taxon>Insecta</taxon>
        <taxon>Pterygota</taxon>
        <taxon>Neoptera</taxon>
        <taxon>Polyneoptera</taxon>
        <taxon>Phasmatodea</taxon>
        <taxon>Verophasmatodea</taxon>
        <taxon>Anareolatae</taxon>
        <taxon>Phasmatidae</taxon>
        <taxon>Eurycanthinae</taxon>
        <taxon>Dryococelus</taxon>
    </lineage>
</organism>
<name>A0ABQ9I0Y3_9NEOP</name>
<sequence>MLAACARELWPTQPVLGFCKSTSRLDFGRLHFSIDFRYVFNPRLGHSGFSHVGIVPDDVGRRVFSGISRFPRPRNGSQDLYVKSRPNLSTPLQHEETVPPCYSNACLYRDKPIRTGASPLFLGEWNYLGNRFKNVLVIALALPRRDSGNSHDGLPSIQFGVWSLAVPEKRRVTTTVANGSEICWTASIGTAKGVTVSEYARGDPAWVASGRLTATPNCLDRGSKSLPLRGAEAVEGGVDYNSCSGHYVVFSQTEANTGLSDKHSPDTDSANQEHGHPDTPTKVHSSSTFVGRRIDGRTETSCRTVGKSSSRHCKSSIRAGAHEPIKSLSVSKPISVSTPTCEETALHTPTISVLGRERRTSNAEKEPLSRDATTNNASRTSDHLFMRTDTGVLSRGPPTSRRRAGGRPDVRVVSTRTSDIGAGIVTYFIGACKPALTLVLCSPKCISRQSSLGVAATGGRTPTPRAAASAVGRRNILEVELQQGFRKGRKYRESIIRDFNAILACLDSQHFNARLLSRLVSLTATYLTSWVSSTNGPDFDTCLRHRSGIWVDFNVKVLRADEGEARRVWIIGGRQGRRKREIPEKEKKPPTSGTIPTRECPGATPPGTRTSFIQGRKRVVRPLHHRAPLVYCVFPFSVEKKKTRDCSLDPAQLDEEHCTLARAGNEHLYAKTQLGKVKEAAGIAERRMEGARVCEAELVANSSHQTALGRASLQYSLALGSARLKYDGVKHANPSALTSGAGWDEGPTPCKYEVPLKFPGSRTSVIRSCSSETSRQPGGIRNASKHSKFLFRNTCSFGACTEVSRHLSPDVSEATPWADTGEALPLEQAAAKFLDCKRFCQLGHLGNQGERMKHGGLSARADWLRPRTRRDNKRGARVGSGVLFSCGSRVEDGSSGSEQPAQLCRLDWSSADVRKLLSSAAISGE</sequence>
<proteinExistence type="predicted"/>
<dbReference type="EMBL" id="JARBHB010000003">
    <property type="protein sequence ID" value="KAJ8890308.1"/>
    <property type="molecule type" value="Genomic_DNA"/>
</dbReference>
<accession>A0ABQ9I0Y3</accession>
<feature type="compositionally biased region" description="Basic and acidic residues" evidence="1">
    <location>
        <begin position="355"/>
        <end position="369"/>
    </location>
</feature>
<feature type="region of interest" description="Disordered" evidence="1">
    <location>
        <begin position="256"/>
        <end position="294"/>
    </location>
</feature>
<evidence type="ECO:0000256" key="1">
    <source>
        <dbReference type="SAM" id="MobiDB-lite"/>
    </source>
</evidence>
<keyword evidence="3" id="KW-1185">Reference proteome</keyword>
<reference evidence="2 3" key="1">
    <citation type="submission" date="2023-02" db="EMBL/GenBank/DDBJ databases">
        <title>LHISI_Scaffold_Assembly.</title>
        <authorList>
            <person name="Stuart O.P."/>
            <person name="Cleave R."/>
            <person name="Magrath M.J.L."/>
            <person name="Mikheyev A.S."/>
        </authorList>
    </citation>
    <scope>NUCLEOTIDE SEQUENCE [LARGE SCALE GENOMIC DNA]</scope>
    <source>
        <strain evidence="2">Daus_M_001</strain>
        <tissue evidence="2">Leg muscle</tissue>
    </source>
</reference>
<feature type="region of interest" description="Disordered" evidence="1">
    <location>
        <begin position="355"/>
        <end position="410"/>
    </location>
</feature>
<evidence type="ECO:0000313" key="2">
    <source>
        <dbReference type="EMBL" id="KAJ8890308.1"/>
    </source>
</evidence>
<evidence type="ECO:0000313" key="3">
    <source>
        <dbReference type="Proteomes" id="UP001159363"/>
    </source>
</evidence>
<dbReference type="Proteomes" id="UP001159363">
    <property type="component" value="Chromosome 3"/>
</dbReference>
<feature type="region of interest" description="Disordered" evidence="1">
    <location>
        <begin position="578"/>
        <end position="608"/>
    </location>
</feature>
<feature type="compositionally biased region" description="Basic and acidic residues" evidence="1">
    <location>
        <begin position="260"/>
        <end position="281"/>
    </location>
</feature>
<gene>
    <name evidence="2" type="ORF">PR048_009816</name>
</gene>